<evidence type="ECO:0000313" key="4">
    <source>
        <dbReference type="EMBL" id="PIX34206.1"/>
    </source>
</evidence>
<dbReference type="InterPro" id="IPR001910">
    <property type="entry name" value="Inosine/uridine_hydrolase_dom"/>
</dbReference>
<gene>
    <name evidence="4" type="ORF">COZ58_04765</name>
</gene>
<protein>
    <submittedName>
        <fullName evidence="4">Pyrimidine-specific ribonucleoside hydrolase RihA</fullName>
    </submittedName>
</protein>
<dbReference type="PANTHER" id="PTHR12304">
    <property type="entry name" value="INOSINE-URIDINE PREFERRING NUCLEOSIDE HYDROLASE"/>
    <property type="match status" value="1"/>
</dbReference>
<dbReference type="SUPFAM" id="SSF53590">
    <property type="entry name" value="Nucleoside hydrolase"/>
    <property type="match status" value="1"/>
</dbReference>
<dbReference type="AlphaFoldDB" id="A0A2M7K7V0"/>
<dbReference type="InterPro" id="IPR036452">
    <property type="entry name" value="Ribo_hydro-like"/>
</dbReference>
<evidence type="ECO:0000256" key="2">
    <source>
        <dbReference type="ARBA" id="ARBA00023295"/>
    </source>
</evidence>
<accession>A0A2M7K7V0</accession>
<dbReference type="Proteomes" id="UP000231493">
    <property type="component" value="Unassembled WGS sequence"/>
</dbReference>
<feature type="domain" description="Inosine/uridine-preferring nucleoside hydrolase" evidence="3">
    <location>
        <begin position="3"/>
        <end position="74"/>
    </location>
</feature>
<evidence type="ECO:0000313" key="5">
    <source>
        <dbReference type="Proteomes" id="UP000231493"/>
    </source>
</evidence>
<dbReference type="GO" id="GO:0005829">
    <property type="term" value="C:cytosol"/>
    <property type="evidence" value="ECO:0007669"/>
    <property type="project" value="TreeGrafter"/>
</dbReference>
<feature type="non-terminal residue" evidence="4">
    <location>
        <position position="1"/>
    </location>
</feature>
<organism evidence="4 5">
    <name type="scientific">Candidatus Infernicultor aquiphilus</name>
    <dbReference type="NCBI Taxonomy" id="1805029"/>
    <lineage>
        <taxon>Bacteria</taxon>
        <taxon>Pseudomonadati</taxon>
        <taxon>Atribacterota</taxon>
        <taxon>Candidatus Phoenicimicrobiia</taxon>
        <taxon>Candidatus Pheonicimicrobiales</taxon>
        <taxon>Candidatus Phoenicimicrobiaceae</taxon>
        <taxon>Candidatus Infernicultor</taxon>
    </lineage>
</organism>
<name>A0A2M7K7V0_9BACT</name>
<comment type="caution">
    <text evidence="4">The sequence shown here is derived from an EMBL/GenBank/DDBJ whole genome shotgun (WGS) entry which is preliminary data.</text>
</comment>
<proteinExistence type="predicted"/>
<dbReference type="Gene3D" id="3.90.245.10">
    <property type="entry name" value="Ribonucleoside hydrolase-like"/>
    <property type="match status" value="1"/>
</dbReference>
<dbReference type="GO" id="GO:0006152">
    <property type="term" value="P:purine nucleoside catabolic process"/>
    <property type="evidence" value="ECO:0007669"/>
    <property type="project" value="TreeGrafter"/>
</dbReference>
<evidence type="ECO:0000259" key="3">
    <source>
        <dbReference type="Pfam" id="PF01156"/>
    </source>
</evidence>
<reference evidence="5" key="1">
    <citation type="submission" date="2017-09" db="EMBL/GenBank/DDBJ databases">
        <title>Depth-based differentiation of microbial function through sediment-hosted aquifers and enrichment of novel symbionts in the deep terrestrial subsurface.</title>
        <authorList>
            <person name="Probst A.J."/>
            <person name="Ladd B."/>
            <person name="Jarett J.K."/>
            <person name="Geller-Mcgrath D.E."/>
            <person name="Sieber C.M."/>
            <person name="Emerson J.B."/>
            <person name="Anantharaman K."/>
            <person name="Thomas B.C."/>
            <person name="Malmstrom R."/>
            <person name="Stieglmeier M."/>
            <person name="Klingl A."/>
            <person name="Woyke T."/>
            <person name="Ryan C.M."/>
            <person name="Banfield J.F."/>
        </authorList>
    </citation>
    <scope>NUCLEOTIDE SEQUENCE [LARGE SCALE GENOMIC DNA]</scope>
</reference>
<dbReference type="InterPro" id="IPR023186">
    <property type="entry name" value="IUNH"/>
</dbReference>
<dbReference type="EMBL" id="PFIP01000095">
    <property type="protein sequence ID" value="PIX34206.1"/>
    <property type="molecule type" value="Genomic_DNA"/>
</dbReference>
<evidence type="ECO:0000256" key="1">
    <source>
        <dbReference type="ARBA" id="ARBA00022801"/>
    </source>
</evidence>
<dbReference type="PANTHER" id="PTHR12304:SF4">
    <property type="entry name" value="URIDINE NUCLEOSIDASE"/>
    <property type="match status" value="1"/>
</dbReference>
<dbReference type="Pfam" id="PF01156">
    <property type="entry name" value="IU_nuc_hydro"/>
    <property type="match status" value="1"/>
</dbReference>
<sequence>NHEMFGFEGAPLHDALAVSYVIDETVLNTKFVHVDIETRGEFTRGQTVVDVYGITRKAPNVEVAFDLDLEKFKDLTFEAIKRLDRG</sequence>
<dbReference type="GO" id="GO:0008477">
    <property type="term" value="F:purine nucleosidase activity"/>
    <property type="evidence" value="ECO:0007669"/>
    <property type="project" value="TreeGrafter"/>
</dbReference>
<keyword evidence="2" id="KW-0326">Glycosidase</keyword>
<keyword evidence="1 4" id="KW-0378">Hydrolase</keyword>